<dbReference type="InterPro" id="IPR016163">
    <property type="entry name" value="Ald_DH_C"/>
</dbReference>
<dbReference type="EMBL" id="CP090958">
    <property type="protein sequence ID" value="WGW10872.1"/>
    <property type="molecule type" value="Genomic_DNA"/>
</dbReference>
<dbReference type="InterPro" id="IPR002872">
    <property type="entry name" value="Proline_DH_dom"/>
</dbReference>
<evidence type="ECO:0000313" key="9">
    <source>
        <dbReference type="Proteomes" id="UP001209083"/>
    </source>
</evidence>
<dbReference type="InterPro" id="IPR015590">
    <property type="entry name" value="Aldehyde_DH_dom"/>
</dbReference>
<evidence type="ECO:0000256" key="3">
    <source>
        <dbReference type="ARBA" id="ARBA00023002"/>
    </source>
</evidence>
<evidence type="ECO:0000313" key="8">
    <source>
        <dbReference type="EMBL" id="WGW10872.1"/>
    </source>
</evidence>
<evidence type="ECO:0000256" key="5">
    <source>
        <dbReference type="ARBA" id="ARBA00048142"/>
    </source>
</evidence>
<feature type="domain" description="Proline dehydrogenase" evidence="7">
    <location>
        <begin position="137"/>
        <end position="428"/>
    </location>
</feature>
<dbReference type="SUPFAM" id="SSF53720">
    <property type="entry name" value="ALDH-like"/>
    <property type="match status" value="1"/>
</dbReference>
<proteinExistence type="predicted"/>
<dbReference type="PIRSF" id="PIRSF000197">
    <property type="entry name" value="Bifunct_PutA"/>
    <property type="match status" value="1"/>
</dbReference>
<comment type="catalytic activity">
    <reaction evidence="5">
        <text>L-glutamate 5-semialdehyde + NAD(+) + H2O = L-glutamate + NADH + 2 H(+)</text>
        <dbReference type="Rhea" id="RHEA:30235"/>
        <dbReference type="ChEBI" id="CHEBI:15377"/>
        <dbReference type="ChEBI" id="CHEBI:15378"/>
        <dbReference type="ChEBI" id="CHEBI:29985"/>
        <dbReference type="ChEBI" id="CHEBI:57540"/>
        <dbReference type="ChEBI" id="CHEBI:57945"/>
        <dbReference type="ChEBI" id="CHEBI:58066"/>
        <dbReference type="EC" id="1.2.1.88"/>
    </reaction>
</comment>
<evidence type="ECO:0000259" key="6">
    <source>
        <dbReference type="Pfam" id="PF00171"/>
    </source>
</evidence>
<dbReference type="PANTHER" id="PTHR42862">
    <property type="entry name" value="DELTA-1-PYRROLINE-5-CARBOXYLATE DEHYDROGENASE 1, ISOFORM A-RELATED"/>
    <property type="match status" value="1"/>
</dbReference>
<dbReference type="PROSITE" id="PS00070">
    <property type="entry name" value="ALDEHYDE_DEHYDR_CYS"/>
    <property type="match status" value="1"/>
</dbReference>
<evidence type="ECO:0000256" key="4">
    <source>
        <dbReference type="ARBA" id="ARBA00023027"/>
    </source>
</evidence>
<dbReference type="Pfam" id="PF01619">
    <property type="entry name" value="Pro_dh"/>
    <property type="match status" value="1"/>
</dbReference>
<dbReference type="Pfam" id="PF00171">
    <property type="entry name" value="Aldedh"/>
    <property type="match status" value="1"/>
</dbReference>
<dbReference type="InterPro" id="IPR016160">
    <property type="entry name" value="Ald_DH_CS_CYS"/>
</dbReference>
<dbReference type="InterPro" id="IPR025703">
    <property type="entry name" value="Bifunct_PutA"/>
</dbReference>
<name>A0ABY8QPK0_9MICO</name>
<reference evidence="8 9" key="1">
    <citation type="submission" date="2023-05" db="EMBL/GenBank/DDBJ databases">
        <title>Lithophilousrod everest ZFBP1038 complete genpme.</title>
        <authorList>
            <person name="Tian M."/>
        </authorList>
    </citation>
    <scope>NUCLEOTIDE SEQUENCE [LARGE SCALE GENOMIC DNA]</scope>
    <source>
        <strain evidence="8 9">ZFBP1038</strain>
    </source>
</reference>
<dbReference type="InterPro" id="IPR050485">
    <property type="entry name" value="Proline_metab_enzyme"/>
</dbReference>
<dbReference type="EC" id="1.2.1.88" evidence="2"/>
<dbReference type="InterPro" id="IPR029041">
    <property type="entry name" value="FAD-linked_oxidoreductase-like"/>
</dbReference>
<dbReference type="Gene3D" id="3.40.605.10">
    <property type="entry name" value="Aldehyde Dehydrogenase, Chain A, domain 1"/>
    <property type="match status" value="1"/>
</dbReference>
<evidence type="ECO:0000256" key="1">
    <source>
        <dbReference type="ARBA" id="ARBA00004786"/>
    </source>
</evidence>
<dbReference type="RefSeq" id="WP_349637655.1">
    <property type="nucleotide sequence ID" value="NZ_CP090958.1"/>
</dbReference>
<protein>
    <recommendedName>
        <fullName evidence="2">L-glutamate gamma-semialdehyde dehydrogenase</fullName>
        <ecNumber evidence="2">1.2.1.88</ecNumber>
    </recommendedName>
</protein>
<keyword evidence="9" id="KW-1185">Reference proteome</keyword>
<accession>A0ABY8QPK0</accession>
<dbReference type="Gene3D" id="3.40.309.10">
    <property type="entry name" value="Aldehyde Dehydrogenase, Chain A, domain 2"/>
    <property type="match status" value="1"/>
</dbReference>
<dbReference type="InterPro" id="IPR016161">
    <property type="entry name" value="Ald_DH/histidinol_DH"/>
</dbReference>
<evidence type="ECO:0000256" key="2">
    <source>
        <dbReference type="ARBA" id="ARBA00012884"/>
    </source>
</evidence>
<evidence type="ECO:0000259" key="7">
    <source>
        <dbReference type="Pfam" id="PF01619"/>
    </source>
</evidence>
<dbReference type="InterPro" id="IPR016162">
    <property type="entry name" value="Ald_DH_N"/>
</dbReference>
<dbReference type="SUPFAM" id="SSF51730">
    <property type="entry name" value="FAD-linked oxidoreductase"/>
    <property type="match status" value="1"/>
</dbReference>
<keyword evidence="3" id="KW-0560">Oxidoreductase</keyword>
<gene>
    <name evidence="8" type="ORF">LWF01_12195</name>
</gene>
<dbReference type="PANTHER" id="PTHR42862:SF1">
    <property type="entry name" value="DELTA-1-PYRROLINE-5-CARBOXYLATE DEHYDROGENASE 2, ISOFORM A-RELATED"/>
    <property type="match status" value="1"/>
</dbReference>
<dbReference type="Proteomes" id="UP001209083">
    <property type="component" value="Chromosome"/>
</dbReference>
<keyword evidence="4" id="KW-0520">NAD</keyword>
<dbReference type="Gene3D" id="3.20.20.220">
    <property type="match status" value="1"/>
</dbReference>
<comment type="pathway">
    <text evidence="1">Amino-acid degradation; L-proline degradation into L-glutamate; L-glutamate from L-proline: step 2/2.</text>
</comment>
<organism evidence="8 9">
    <name type="scientific">Saxibacter everestensis</name>
    <dbReference type="NCBI Taxonomy" id="2909229"/>
    <lineage>
        <taxon>Bacteria</taxon>
        <taxon>Bacillati</taxon>
        <taxon>Actinomycetota</taxon>
        <taxon>Actinomycetes</taxon>
        <taxon>Micrococcales</taxon>
        <taxon>Brevibacteriaceae</taxon>
        <taxon>Saxibacter</taxon>
    </lineage>
</organism>
<sequence length="1147" mass="123896">MDASTQLTHADPRELGDDAVALVRKWLQAQASDEVPLNAAAKRLSMVLEDSNGLDFTVGFVDRVIRTEDVHAAAAALHELGEIVPATLPALDKAQIRMGAALAPRLPHLVIPVARRRLRAMVGHMVVDARDKQLGAAIAKLRADGTRLNINLLGEAVLGDAEADHHLAETARLLDRPDVDYVSIKASSVAAQLSLWDFNATADRLIERLSPLYRSAAAAPAGTKFINLDMEEYRDLDLTIEVFTRLLDQPELQQLEAGIVLQAYLPDALSAIQRLTAWADRRVSADGSGIKVRLVKGANLAMEKVDAQIHGWPLTVCCSKQETDTNYKRVLNWILRPEHTRAVRMGVAGHNLFDIAFAHLLADRRGVSDRVEFEMLQGMATGQAAAVRKDVGDMLLYVPAVHPREFDVAISYLVRRLEENSATENFMSGIFELRDGNNIFDREAARFLSSLKELDDGVPSPNRTQNRLAEQNEGSLEAGFVNEPDTDPALVANREWAYGVIDQVADSGFLASLPTPAPLGSDEVDTVIARGRKAAEGWAARPARERAELLYRVADALADRRGELIAVMAAEAGKTIAQADPEVSEAIDFARYYAQRALELDSIEGASFHPVRMTLVTPPWNFPIAIPAGSTLAPLATGSAVIHKPAPQTVRCSTALIEVMWQAGIPRDVLQLVEPVEGEIGQKLVSHEGVDQLILTGAFETASLFHGWRPELELHAETSGKNALLVTPSADRDLAVADLVNSAFGHAGQKCSAASLAICVGSVYDSERFRRQLVDAASTMVVGWPTDPASVIGPVIEPPTGKLRRALTTLDPGESWLLEPRQLDETGRLWSPGIKDGVAPGSFFHLNECFGPVLGLMRAKDLDQGLALQNAPDYGLTAGIHSLDAAEVTQWIDEMQAGNLYVNRSITGAIVRRQSFGGWKRSAIGVGAKAGGPNYLTQLGQWSPAEVPGQQQLPTGPRVASAIATLSPVVSDPDRLEAAARSDEYWWAEEFGQARDASQVGAEANIFRYRPSSLTVRVADDASIDEVARVVIAGIRSGGRISLNSAIALPEALTRLVAETTYYTDDEFRTTLAKGRLSGRVRIVGSAAGLAEATAEHPDIALIDHPVLPTGRIELQYLLREQAVSITTHRFGNPAPALAAVLPATAS</sequence>
<feature type="domain" description="Aldehyde dehydrogenase" evidence="6">
    <location>
        <begin position="520"/>
        <end position="938"/>
    </location>
</feature>